<accession>A0ABX4Q821</accession>
<comment type="caution">
    <text evidence="2">The sequence shown here is derived from an EMBL/GenBank/DDBJ whole genome shotgun (WGS) entry which is preliminary data.</text>
</comment>
<gene>
    <name evidence="2" type="ORF">ATI02_6051</name>
</gene>
<keyword evidence="3" id="KW-1185">Reference proteome</keyword>
<dbReference type="InterPro" id="IPR000477">
    <property type="entry name" value="RT_dom"/>
</dbReference>
<evidence type="ECO:0000313" key="3">
    <source>
        <dbReference type="Proteomes" id="UP000232455"/>
    </source>
</evidence>
<evidence type="ECO:0000259" key="1">
    <source>
        <dbReference type="PROSITE" id="PS50878"/>
    </source>
</evidence>
<keyword evidence="2" id="KW-0808">Transferase</keyword>
<protein>
    <submittedName>
        <fullName evidence="2">Reverse transcriptase (RNA-dependent DNA polymerase)</fullName>
    </submittedName>
</protein>
<dbReference type="CDD" id="cd01646">
    <property type="entry name" value="RT_Bac_retron_I"/>
    <property type="match status" value="1"/>
</dbReference>
<dbReference type="GO" id="GO:0003964">
    <property type="term" value="F:RNA-directed DNA polymerase activity"/>
    <property type="evidence" value="ECO:0007669"/>
    <property type="project" value="UniProtKB-KW"/>
</dbReference>
<dbReference type="EMBL" id="PHHE01000001">
    <property type="protein sequence ID" value="PKA72944.1"/>
    <property type="molecule type" value="Genomic_DNA"/>
</dbReference>
<reference evidence="2 3" key="1">
    <citation type="submission" date="2017-11" db="EMBL/GenBank/DDBJ databases">
        <title>Genome sequencing of a diverse group of Pseudomonas species.</title>
        <authorList>
            <person name="Loper J."/>
        </authorList>
    </citation>
    <scope>NUCLEOTIDE SEQUENCE [LARGE SCALE GENOMIC DNA]</scope>
    <source>
        <strain evidence="2 3">LMG 25716</strain>
    </source>
</reference>
<dbReference type="Proteomes" id="UP000232455">
    <property type="component" value="Unassembled WGS sequence"/>
</dbReference>
<organism evidence="2 3">
    <name type="scientific">Pseudomonas baetica</name>
    <dbReference type="NCBI Taxonomy" id="674054"/>
    <lineage>
        <taxon>Bacteria</taxon>
        <taxon>Pseudomonadati</taxon>
        <taxon>Pseudomonadota</taxon>
        <taxon>Gammaproteobacteria</taxon>
        <taxon>Pseudomonadales</taxon>
        <taxon>Pseudomonadaceae</taxon>
        <taxon>Pseudomonas</taxon>
    </lineage>
</organism>
<sequence>MIEIPYTQKNLLRCVGYKDILADKTLLDVTARSAAVNVSLEKIKNKTAFHGSLRPLMIAGKKGYVFTNFYSELISRLVAKNIKTNYKIKQSDRQTVIANAVSLLKEGGAYDVYRFDIKSFYESVDRNLLWQKLIGEAKCSWQTLRLISELFEHFKAWDIEGLPRGLGISSALSELALSEFDEKIRHMPEVFYYGRFVDDVLIITSAAVARADFEAELSGYLFEGLEFHDGGKRNHLAIPRSKDEPSREEYYSFDFLGYEFKVFNRNESGSKCKFKRRRLKIDLSPAKVEKVKVRLISSFCAYMGSAKSPSDYLVLKNRIMALAGNYYITDPISGINIKTGIYYNYVHKNFIHGCALHKLDGLLHGLLFSKSHPLSCRIISNLTLQQRRQLAGYSFVSGFTDARFHSFSYKMLKTIKKGWRK</sequence>
<keyword evidence="2" id="KW-0548">Nucleotidyltransferase</keyword>
<evidence type="ECO:0000313" key="2">
    <source>
        <dbReference type="EMBL" id="PKA72944.1"/>
    </source>
</evidence>
<name>A0ABX4Q821_9PSED</name>
<dbReference type="RefSeq" id="WP_100848181.1">
    <property type="nucleotide sequence ID" value="NZ_PHHE01000001.1"/>
</dbReference>
<proteinExistence type="predicted"/>
<feature type="domain" description="Reverse transcriptase" evidence="1">
    <location>
        <begin position="24"/>
        <end position="260"/>
    </location>
</feature>
<dbReference type="PROSITE" id="PS50878">
    <property type="entry name" value="RT_POL"/>
    <property type="match status" value="1"/>
</dbReference>
<dbReference type="NCBIfam" id="NF041747">
    <property type="entry name" value="Drt3a"/>
    <property type="match status" value="1"/>
</dbReference>
<keyword evidence="2" id="KW-0695">RNA-directed DNA polymerase</keyword>
<dbReference type="Pfam" id="PF00078">
    <property type="entry name" value="RVT_1"/>
    <property type="match status" value="1"/>
</dbReference>